<feature type="compositionally biased region" description="Basic residues" evidence="1">
    <location>
        <begin position="193"/>
        <end position="204"/>
    </location>
</feature>
<name>A0A4Y7S9X6_COPMI</name>
<sequence>MTSGDEFGRTCINKANVAISNFPTFFEILLSAPPTPQTQSYHKHCVDLLFEGWCGVTEWIAFLLQMIPQLSSHAANRLLNSCCDTIFTIVSHGKENAMAEELSCSPITCDMVYSFLQSMDISTTQYRILSPGGDTDACLIAKLYAHSFSSESGKRAMISSFRRRDRWGRRYIRPCRGGTYRVCGTGRQEPRRQHNRPGNHHRPLHPIPLCHRHIES</sequence>
<protein>
    <submittedName>
        <fullName evidence="2">Uncharacterized protein</fullName>
    </submittedName>
</protein>
<accession>A0A4Y7S9X6</accession>
<organism evidence="2 3">
    <name type="scientific">Coprinellus micaceus</name>
    <name type="common">Glistening ink-cap mushroom</name>
    <name type="synonym">Coprinus micaceus</name>
    <dbReference type="NCBI Taxonomy" id="71717"/>
    <lineage>
        <taxon>Eukaryota</taxon>
        <taxon>Fungi</taxon>
        <taxon>Dikarya</taxon>
        <taxon>Basidiomycota</taxon>
        <taxon>Agaricomycotina</taxon>
        <taxon>Agaricomycetes</taxon>
        <taxon>Agaricomycetidae</taxon>
        <taxon>Agaricales</taxon>
        <taxon>Agaricineae</taxon>
        <taxon>Psathyrellaceae</taxon>
        <taxon>Coprinellus</taxon>
    </lineage>
</organism>
<dbReference type="EMBL" id="QPFP01000267">
    <property type="protein sequence ID" value="TEB18344.1"/>
    <property type="molecule type" value="Genomic_DNA"/>
</dbReference>
<gene>
    <name evidence="2" type="ORF">FA13DRAFT_636097</name>
</gene>
<evidence type="ECO:0000313" key="3">
    <source>
        <dbReference type="Proteomes" id="UP000298030"/>
    </source>
</evidence>
<proteinExistence type="predicted"/>
<keyword evidence="3" id="KW-1185">Reference proteome</keyword>
<comment type="caution">
    <text evidence="2">The sequence shown here is derived from an EMBL/GenBank/DDBJ whole genome shotgun (WGS) entry which is preliminary data.</text>
</comment>
<dbReference type="Proteomes" id="UP000298030">
    <property type="component" value="Unassembled WGS sequence"/>
</dbReference>
<feature type="region of interest" description="Disordered" evidence="1">
    <location>
        <begin position="183"/>
        <end position="207"/>
    </location>
</feature>
<evidence type="ECO:0000256" key="1">
    <source>
        <dbReference type="SAM" id="MobiDB-lite"/>
    </source>
</evidence>
<dbReference type="AlphaFoldDB" id="A0A4Y7S9X6"/>
<reference evidence="2 3" key="1">
    <citation type="journal article" date="2019" name="Nat. Ecol. Evol.">
        <title>Megaphylogeny resolves global patterns of mushroom evolution.</title>
        <authorList>
            <person name="Varga T."/>
            <person name="Krizsan K."/>
            <person name="Foldi C."/>
            <person name="Dima B."/>
            <person name="Sanchez-Garcia M."/>
            <person name="Sanchez-Ramirez S."/>
            <person name="Szollosi G.J."/>
            <person name="Szarkandi J.G."/>
            <person name="Papp V."/>
            <person name="Albert L."/>
            <person name="Andreopoulos W."/>
            <person name="Angelini C."/>
            <person name="Antonin V."/>
            <person name="Barry K.W."/>
            <person name="Bougher N.L."/>
            <person name="Buchanan P."/>
            <person name="Buyck B."/>
            <person name="Bense V."/>
            <person name="Catcheside P."/>
            <person name="Chovatia M."/>
            <person name="Cooper J."/>
            <person name="Damon W."/>
            <person name="Desjardin D."/>
            <person name="Finy P."/>
            <person name="Geml J."/>
            <person name="Haridas S."/>
            <person name="Hughes K."/>
            <person name="Justo A."/>
            <person name="Karasinski D."/>
            <person name="Kautmanova I."/>
            <person name="Kiss B."/>
            <person name="Kocsube S."/>
            <person name="Kotiranta H."/>
            <person name="LaButti K.M."/>
            <person name="Lechner B.E."/>
            <person name="Liimatainen K."/>
            <person name="Lipzen A."/>
            <person name="Lukacs Z."/>
            <person name="Mihaltcheva S."/>
            <person name="Morgado L.N."/>
            <person name="Niskanen T."/>
            <person name="Noordeloos M.E."/>
            <person name="Ohm R.A."/>
            <person name="Ortiz-Santana B."/>
            <person name="Ovrebo C."/>
            <person name="Racz N."/>
            <person name="Riley R."/>
            <person name="Savchenko A."/>
            <person name="Shiryaev A."/>
            <person name="Soop K."/>
            <person name="Spirin V."/>
            <person name="Szebenyi C."/>
            <person name="Tomsovsky M."/>
            <person name="Tulloss R.E."/>
            <person name="Uehling J."/>
            <person name="Grigoriev I.V."/>
            <person name="Vagvolgyi C."/>
            <person name="Papp T."/>
            <person name="Martin F.M."/>
            <person name="Miettinen O."/>
            <person name="Hibbett D.S."/>
            <person name="Nagy L.G."/>
        </authorList>
    </citation>
    <scope>NUCLEOTIDE SEQUENCE [LARGE SCALE GENOMIC DNA]</scope>
    <source>
        <strain evidence="2 3">FP101781</strain>
    </source>
</reference>
<evidence type="ECO:0000313" key="2">
    <source>
        <dbReference type="EMBL" id="TEB18344.1"/>
    </source>
</evidence>